<evidence type="ECO:0000256" key="2">
    <source>
        <dbReference type="ARBA" id="ARBA00001936"/>
    </source>
</evidence>
<dbReference type="HAMAP" id="MF_01975">
    <property type="entry name" value="MetAP_2_arc"/>
    <property type="match status" value="1"/>
</dbReference>
<organism evidence="11 12">
    <name type="scientific">Candidatus Iainarchaeum sp</name>
    <dbReference type="NCBI Taxonomy" id="3101447"/>
    <lineage>
        <taxon>Archaea</taxon>
        <taxon>Candidatus Iainarchaeota</taxon>
        <taxon>Candidatus Iainarchaeia</taxon>
        <taxon>Candidatus Iainarchaeales</taxon>
        <taxon>Candidatus Iainarchaeaceae</taxon>
        <taxon>Candidatus Iainarchaeum</taxon>
    </lineage>
</organism>
<feature type="binding site" evidence="8">
    <location>
        <position position="96"/>
    </location>
    <ligand>
        <name>a divalent metal cation</name>
        <dbReference type="ChEBI" id="CHEBI:60240"/>
        <label>1</label>
    </ligand>
</feature>
<feature type="binding site" evidence="8">
    <location>
        <position position="96"/>
    </location>
    <ligand>
        <name>a divalent metal cation</name>
        <dbReference type="ChEBI" id="CHEBI:60240"/>
        <label>2</label>
        <note>catalytic</note>
    </ligand>
</feature>
<evidence type="ECO:0000256" key="3">
    <source>
        <dbReference type="ARBA" id="ARBA00001954"/>
    </source>
</evidence>
<dbReference type="InterPro" id="IPR001714">
    <property type="entry name" value="Pept_M24_MAP"/>
</dbReference>
<evidence type="ECO:0000256" key="8">
    <source>
        <dbReference type="HAMAP-Rule" id="MF_01975"/>
    </source>
</evidence>
<dbReference type="Proteomes" id="UP000677687">
    <property type="component" value="Unassembled WGS sequence"/>
</dbReference>
<keyword evidence="6 8" id="KW-0479">Metal-binding</keyword>
<dbReference type="InterPro" id="IPR050247">
    <property type="entry name" value="Met_Aminopeptidase_Type2"/>
</dbReference>
<dbReference type="EMBL" id="JAGVWD010000003">
    <property type="protein sequence ID" value="MBS3057024.1"/>
    <property type="molecule type" value="Genomic_DNA"/>
</dbReference>
<dbReference type="AlphaFoldDB" id="A0A8T4KSU6"/>
<protein>
    <recommendedName>
        <fullName evidence="8 9">Methionine aminopeptidase</fullName>
        <shortName evidence="8">MAP</shortName>
        <shortName evidence="8">MetAP</shortName>
        <ecNumber evidence="8 9">3.4.11.18</ecNumber>
    </recommendedName>
    <alternativeName>
        <fullName evidence="8">Peptidase M</fullName>
    </alternativeName>
</protein>
<dbReference type="InterPro" id="IPR018349">
    <property type="entry name" value="Pept_M24A_MAP2_BS"/>
</dbReference>
<evidence type="ECO:0000256" key="7">
    <source>
        <dbReference type="ARBA" id="ARBA00022801"/>
    </source>
</evidence>
<keyword evidence="5 8" id="KW-0645">Protease</keyword>
<dbReference type="Gene3D" id="1.10.10.10">
    <property type="entry name" value="Winged helix-like DNA-binding domain superfamily/Winged helix DNA-binding domain"/>
    <property type="match status" value="1"/>
</dbReference>
<comment type="subunit">
    <text evidence="8">Monomer.</text>
</comment>
<feature type="binding site" evidence="8">
    <location>
        <position position="65"/>
    </location>
    <ligand>
        <name>substrate</name>
    </ligand>
</feature>
<dbReference type="InterPro" id="IPR028595">
    <property type="entry name" value="MetAP_archaeal"/>
</dbReference>
<feature type="binding site" evidence="8">
    <location>
        <position position="156"/>
    </location>
    <ligand>
        <name>a divalent metal cation</name>
        <dbReference type="ChEBI" id="CHEBI:60240"/>
        <label>2</label>
        <note>catalytic</note>
    </ligand>
</feature>
<feature type="binding site" evidence="8">
    <location>
        <position position="85"/>
    </location>
    <ligand>
        <name>a divalent metal cation</name>
        <dbReference type="ChEBI" id="CHEBI:60240"/>
        <label>1</label>
    </ligand>
</feature>
<dbReference type="InterPro" id="IPR002468">
    <property type="entry name" value="Pept_M24A_MAP2"/>
</dbReference>
<keyword evidence="4 8" id="KW-0031">Aminopeptidase</keyword>
<evidence type="ECO:0000256" key="9">
    <source>
        <dbReference type="RuleBase" id="RU003653"/>
    </source>
</evidence>
<dbReference type="Pfam" id="PF00557">
    <property type="entry name" value="Peptidase_M24"/>
    <property type="match status" value="1"/>
</dbReference>
<evidence type="ECO:0000313" key="12">
    <source>
        <dbReference type="Proteomes" id="UP000677687"/>
    </source>
</evidence>
<accession>A0A8T4KSU6</accession>
<sequence length="300" mass="33100">MEQKEAEKYIKAGKILSEVKENAQKHIKLGQKLLDIASKIEAEIADIGGKPAFPVNLSLNNNAAHYTPSIEDLTAISENDVLKVDIGVHVDGYIADCAFTLDFTGKYGKLVEAAEKALEKAVSMAKPGIELRAIGSEIEKTISAYGFKPISNLSGHGLGQYTQHAEPSIPNTASNDARKLEDETAFAIEPFASTGSGIVREAVQTEIFALEEERPVRNAHARRLLEFIAEEYETLPFAERWIAKNKKLKFGEFERKVALRELMQNGIIRAFPILHDEKNSFVAQAEGSLLLHDGKITRLV</sequence>
<reference evidence="11" key="1">
    <citation type="submission" date="2021-03" db="EMBL/GenBank/DDBJ databases">
        <authorList>
            <person name="Jaffe A."/>
        </authorList>
    </citation>
    <scope>NUCLEOTIDE SEQUENCE</scope>
    <source>
        <strain evidence="11">RIFCSPHIGHO2_01_FULL_AR10_44_11</strain>
    </source>
</reference>
<feature type="binding site" evidence="8">
    <location>
        <position position="164"/>
    </location>
    <ligand>
        <name>substrate</name>
    </ligand>
</feature>
<comment type="catalytic activity">
    <reaction evidence="1 8 9">
        <text>Release of N-terminal amino acids, preferentially methionine, from peptides and arylamides.</text>
        <dbReference type="EC" id="3.4.11.18"/>
    </reaction>
</comment>
<evidence type="ECO:0000256" key="4">
    <source>
        <dbReference type="ARBA" id="ARBA00022438"/>
    </source>
</evidence>
<gene>
    <name evidence="8 11" type="primary">map</name>
    <name evidence="11" type="ORF">J4415_00150</name>
</gene>
<dbReference type="PRINTS" id="PR00599">
    <property type="entry name" value="MAPEPTIDASE"/>
</dbReference>
<dbReference type="GO" id="GO:0006508">
    <property type="term" value="P:proteolysis"/>
    <property type="evidence" value="ECO:0007669"/>
    <property type="project" value="UniProtKB-KW"/>
</dbReference>
<dbReference type="PROSITE" id="PS01202">
    <property type="entry name" value="MAP_2"/>
    <property type="match status" value="1"/>
</dbReference>
<comment type="cofactor">
    <cofactor evidence="3">
        <name>Fe(2+)</name>
        <dbReference type="ChEBI" id="CHEBI:29033"/>
    </cofactor>
</comment>
<evidence type="ECO:0000256" key="5">
    <source>
        <dbReference type="ARBA" id="ARBA00022670"/>
    </source>
</evidence>
<proteinExistence type="inferred from homology"/>
<dbReference type="GO" id="GO:0070006">
    <property type="term" value="F:metalloaminopeptidase activity"/>
    <property type="evidence" value="ECO:0007669"/>
    <property type="project" value="UniProtKB-UniRule"/>
</dbReference>
<comment type="cofactor">
    <cofactor evidence="8">
        <name>Co(2+)</name>
        <dbReference type="ChEBI" id="CHEBI:48828"/>
    </cofactor>
    <cofactor evidence="8">
        <name>Zn(2+)</name>
        <dbReference type="ChEBI" id="CHEBI:29105"/>
    </cofactor>
    <cofactor evidence="8">
        <name>Mn(2+)</name>
        <dbReference type="ChEBI" id="CHEBI:29035"/>
    </cofactor>
    <cofactor evidence="8">
        <name>Fe(2+)</name>
        <dbReference type="ChEBI" id="CHEBI:29033"/>
    </cofactor>
    <text evidence="8">Binds 2 divalent metal cations per subunit. Has a high-affinity and a low affinity metal-binding site. The true nature of the physiological cofactor is under debate. The enzyme is active with cobalt, zinc, manganese or divalent iron ions. Most likely, methionine aminopeptidases function as mononuclear Fe(2+)-metalloproteases under physiological conditions, and the catalytically relevant metal-binding site has been assigned to the histidine-containing high-affinity site.</text>
</comment>
<dbReference type="InterPro" id="IPR036005">
    <property type="entry name" value="Creatinase/aminopeptidase-like"/>
</dbReference>
<keyword evidence="7 8" id="KW-0378">Hydrolase</keyword>
<dbReference type="InterPro" id="IPR036388">
    <property type="entry name" value="WH-like_DNA-bd_sf"/>
</dbReference>
<dbReference type="PANTHER" id="PTHR45777:SF2">
    <property type="entry name" value="METHIONINE AMINOPEPTIDASE 2"/>
    <property type="match status" value="1"/>
</dbReference>
<dbReference type="GO" id="GO:0005737">
    <property type="term" value="C:cytoplasm"/>
    <property type="evidence" value="ECO:0007669"/>
    <property type="project" value="TreeGrafter"/>
</dbReference>
<dbReference type="Gene3D" id="3.90.230.10">
    <property type="entry name" value="Creatinase/methionine aminopeptidase superfamily"/>
    <property type="match status" value="1"/>
</dbReference>
<dbReference type="PANTHER" id="PTHR45777">
    <property type="entry name" value="METHIONINE AMINOPEPTIDASE 2"/>
    <property type="match status" value="1"/>
</dbReference>
<evidence type="ECO:0000256" key="6">
    <source>
        <dbReference type="ARBA" id="ARBA00022723"/>
    </source>
</evidence>
<dbReference type="InterPro" id="IPR000994">
    <property type="entry name" value="Pept_M24"/>
</dbReference>
<dbReference type="InterPro" id="IPR036390">
    <property type="entry name" value="WH_DNA-bd_sf"/>
</dbReference>
<evidence type="ECO:0000259" key="10">
    <source>
        <dbReference type="Pfam" id="PF00557"/>
    </source>
</evidence>
<dbReference type="SUPFAM" id="SSF46785">
    <property type="entry name" value="Winged helix' DNA-binding domain"/>
    <property type="match status" value="1"/>
</dbReference>
<evidence type="ECO:0000313" key="11">
    <source>
        <dbReference type="EMBL" id="MBS3057024.1"/>
    </source>
</evidence>
<dbReference type="EC" id="3.4.11.18" evidence="8 9"/>
<feature type="binding site" evidence="8">
    <location>
        <position position="286"/>
    </location>
    <ligand>
        <name>a divalent metal cation</name>
        <dbReference type="ChEBI" id="CHEBI:60240"/>
        <label>1</label>
    </ligand>
</feature>
<evidence type="ECO:0000256" key="1">
    <source>
        <dbReference type="ARBA" id="ARBA00000294"/>
    </source>
</evidence>
<dbReference type="GO" id="GO:0046872">
    <property type="term" value="F:metal ion binding"/>
    <property type="evidence" value="ECO:0007669"/>
    <property type="project" value="UniProtKB-UniRule"/>
</dbReference>
<feature type="binding site" evidence="8">
    <location>
        <position position="189"/>
    </location>
    <ligand>
        <name>a divalent metal cation</name>
        <dbReference type="ChEBI" id="CHEBI:60240"/>
        <label>2</label>
        <note>catalytic</note>
    </ligand>
</feature>
<comment type="similarity">
    <text evidence="8">Belongs to the peptidase M24A family. Methionine aminopeptidase archaeal type 2 subfamily.</text>
</comment>
<dbReference type="GO" id="GO:0004239">
    <property type="term" value="F:initiator methionyl aminopeptidase activity"/>
    <property type="evidence" value="ECO:0007669"/>
    <property type="project" value="UniProtKB-UniRule"/>
</dbReference>
<dbReference type="SUPFAM" id="SSF55920">
    <property type="entry name" value="Creatinase/aminopeptidase"/>
    <property type="match status" value="1"/>
</dbReference>
<feature type="domain" description="Peptidase M24" evidence="10">
    <location>
        <begin position="8"/>
        <end position="197"/>
    </location>
</feature>
<name>A0A8T4KSU6_9ARCH</name>
<reference evidence="11" key="2">
    <citation type="submission" date="2021-05" db="EMBL/GenBank/DDBJ databases">
        <title>Protein family content uncovers lineage relationships and bacterial pathway maintenance mechanisms in DPANN archaea.</title>
        <authorList>
            <person name="Castelle C.J."/>
            <person name="Meheust R."/>
            <person name="Jaffe A.L."/>
            <person name="Seitz K."/>
            <person name="Gong X."/>
            <person name="Baker B.J."/>
            <person name="Banfield J.F."/>
        </authorList>
    </citation>
    <scope>NUCLEOTIDE SEQUENCE</scope>
    <source>
        <strain evidence="11">RIFCSPHIGHO2_01_FULL_AR10_44_11</strain>
    </source>
</reference>
<comment type="function">
    <text evidence="8 9">Removes the N-terminal methionine from nascent proteins. The N-terminal methionine is often cleaved when the second residue in the primary sequence is small and uncharged (Met-Ala-, Cys, Gly, Pro, Ser, Thr, or Val).</text>
</comment>
<comment type="cofactor">
    <cofactor evidence="2">
        <name>Mn(2+)</name>
        <dbReference type="ChEBI" id="CHEBI:29035"/>
    </cofactor>
</comment>
<dbReference type="NCBIfam" id="TIGR00501">
    <property type="entry name" value="met_pdase_II"/>
    <property type="match status" value="1"/>
</dbReference>
<comment type="caution">
    <text evidence="11">The sequence shown here is derived from an EMBL/GenBank/DDBJ whole genome shotgun (WGS) entry which is preliminary data.</text>
</comment>
<feature type="binding site" evidence="8">
    <location>
        <position position="286"/>
    </location>
    <ligand>
        <name>a divalent metal cation</name>
        <dbReference type="ChEBI" id="CHEBI:60240"/>
        <label>2</label>
        <note>catalytic</note>
    </ligand>
</feature>